<evidence type="ECO:0000313" key="5">
    <source>
        <dbReference type="EMBL" id="CAF3853373.1"/>
    </source>
</evidence>
<evidence type="ECO:0000259" key="1">
    <source>
        <dbReference type="Pfam" id="PF01909"/>
    </source>
</evidence>
<comment type="caution">
    <text evidence="5">The sequence shown here is derived from an EMBL/GenBank/DDBJ whole genome shotgun (WGS) entry which is preliminary data.</text>
</comment>
<dbReference type="EMBL" id="CAJNOH010000634">
    <property type="protein sequence ID" value="CAF1092776.1"/>
    <property type="molecule type" value="Genomic_DNA"/>
</dbReference>
<dbReference type="Proteomes" id="UP000663874">
    <property type="component" value="Unassembled WGS sequence"/>
</dbReference>
<name>A0A819EMX8_9BILA</name>
<dbReference type="EMBL" id="CAJOBE010002963">
    <property type="protein sequence ID" value="CAF3853373.1"/>
    <property type="molecule type" value="Genomic_DNA"/>
</dbReference>
<evidence type="ECO:0000313" key="3">
    <source>
        <dbReference type="EMBL" id="CAF1092776.1"/>
    </source>
</evidence>
<dbReference type="GO" id="GO:0016779">
    <property type="term" value="F:nucleotidyltransferase activity"/>
    <property type="evidence" value="ECO:0007669"/>
    <property type="project" value="InterPro"/>
</dbReference>
<dbReference type="AlphaFoldDB" id="A0A819EMX8"/>
<protein>
    <recommendedName>
        <fullName evidence="1">Polymerase nucleotidyl transferase domain-containing protein</fullName>
    </recommendedName>
</protein>
<dbReference type="Proteomes" id="UP000663870">
    <property type="component" value="Unassembled WGS sequence"/>
</dbReference>
<dbReference type="Proteomes" id="UP000663889">
    <property type="component" value="Unassembled WGS sequence"/>
</dbReference>
<gene>
    <name evidence="5" type="ORF">FNK824_LOCUS18055</name>
    <name evidence="4" type="ORF">JXQ802_LOCUS28897</name>
    <name evidence="3" type="ORF">PYM288_LOCUS19266</name>
    <name evidence="2" type="ORF">SEV965_LOCUS10239</name>
</gene>
<dbReference type="InterPro" id="IPR043519">
    <property type="entry name" value="NT_sf"/>
</dbReference>
<keyword evidence="6" id="KW-1185">Reference proteome</keyword>
<dbReference type="InterPro" id="IPR002934">
    <property type="entry name" value="Polymerase_NTP_transf_dom"/>
</dbReference>
<accession>A0A819EMX8</accession>
<dbReference type="SUPFAM" id="SSF81301">
    <property type="entry name" value="Nucleotidyltransferase"/>
    <property type="match status" value="1"/>
</dbReference>
<evidence type="ECO:0000313" key="7">
    <source>
        <dbReference type="Proteomes" id="UP000663874"/>
    </source>
</evidence>
<proteinExistence type="predicted"/>
<organism evidence="5 7">
    <name type="scientific">Rotaria sordida</name>
    <dbReference type="NCBI Taxonomy" id="392033"/>
    <lineage>
        <taxon>Eukaryota</taxon>
        <taxon>Metazoa</taxon>
        <taxon>Spiralia</taxon>
        <taxon>Gnathifera</taxon>
        <taxon>Rotifera</taxon>
        <taxon>Eurotatoria</taxon>
        <taxon>Bdelloidea</taxon>
        <taxon>Philodinida</taxon>
        <taxon>Philodinidae</taxon>
        <taxon>Rotaria</taxon>
    </lineage>
</organism>
<dbReference type="Pfam" id="PF01909">
    <property type="entry name" value="NTP_transf_2"/>
    <property type="match status" value="1"/>
</dbReference>
<dbReference type="EMBL" id="CAJNOL010001108">
    <property type="protein sequence ID" value="CAF1289058.1"/>
    <property type="molecule type" value="Genomic_DNA"/>
</dbReference>
<dbReference type="CDD" id="cd05403">
    <property type="entry name" value="NT_KNTase_like"/>
    <property type="match status" value="1"/>
</dbReference>
<reference evidence="5" key="1">
    <citation type="submission" date="2021-02" db="EMBL/GenBank/DDBJ databases">
        <authorList>
            <person name="Nowell W R."/>
        </authorList>
    </citation>
    <scope>NUCLEOTIDE SEQUENCE</scope>
</reference>
<evidence type="ECO:0000313" key="2">
    <source>
        <dbReference type="EMBL" id="CAF0990500.1"/>
    </source>
</evidence>
<dbReference type="Proteomes" id="UP000663854">
    <property type="component" value="Unassembled WGS sequence"/>
</dbReference>
<dbReference type="Gene3D" id="3.30.460.10">
    <property type="entry name" value="Beta Polymerase, domain 2"/>
    <property type="match status" value="1"/>
</dbReference>
<feature type="domain" description="Polymerase nucleotidyl transferase" evidence="1">
    <location>
        <begin position="15"/>
        <end position="48"/>
    </location>
</feature>
<evidence type="ECO:0000313" key="4">
    <source>
        <dbReference type="EMBL" id="CAF1289058.1"/>
    </source>
</evidence>
<sequence>MNKTILLSALQLDEKLVECIYVFGSHAYGTASEQRQSDYDIVMILKSNALNIHPFLKWKSVNWLTRHNWINPDFRHLFSDTSDRTCFIDLGDREAQVWIFNVPTFSMLLKTNTMFAIECIYLPAQLKWIENRKFSDEFCVDDKMLTQSIINHSRSHLFMACKNMIENLFSTENNDIKTREVIDNMSKDPIWNHTPLPTHHSLEFEDDHEKQECNEKNQ</sequence>
<evidence type="ECO:0000313" key="6">
    <source>
        <dbReference type="Proteomes" id="UP000663870"/>
    </source>
</evidence>
<dbReference type="EMBL" id="CAJNOU010000415">
    <property type="protein sequence ID" value="CAF0990500.1"/>
    <property type="molecule type" value="Genomic_DNA"/>
</dbReference>